<organism evidence="4 5">
    <name type="scientific">Corynebacterium lowii</name>
    <dbReference type="NCBI Taxonomy" id="1544413"/>
    <lineage>
        <taxon>Bacteria</taxon>
        <taxon>Bacillati</taxon>
        <taxon>Actinomycetota</taxon>
        <taxon>Actinomycetes</taxon>
        <taxon>Mycobacteriales</taxon>
        <taxon>Corynebacteriaceae</taxon>
        <taxon>Corynebacterium</taxon>
    </lineage>
</organism>
<keyword evidence="2" id="KW-0472">Membrane</keyword>
<feature type="signal peptide" evidence="3">
    <location>
        <begin position="1"/>
        <end position="20"/>
    </location>
</feature>
<dbReference type="PATRIC" id="fig|1544413.3.peg.1636"/>
<feature type="compositionally biased region" description="Gly residues" evidence="1">
    <location>
        <begin position="245"/>
        <end position="254"/>
    </location>
</feature>
<evidence type="ECO:0000256" key="3">
    <source>
        <dbReference type="SAM" id="SignalP"/>
    </source>
</evidence>
<feature type="chain" id="PRO_5038704774" description="PepSY-associated TM helix" evidence="3">
    <location>
        <begin position="21"/>
        <end position="472"/>
    </location>
</feature>
<feature type="transmembrane region" description="Helical" evidence="2">
    <location>
        <begin position="195"/>
        <end position="220"/>
    </location>
</feature>
<proteinExistence type="predicted"/>
<evidence type="ECO:0000256" key="1">
    <source>
        <dbReference type="SAM" id="MobiDB-lite"/>
    </source>
</evidence>
<dbReference type="PANTHER" id="PTHR34219">
    <property type="entry name" value="IRON-REGULATED INNER MEMBRANE PROTEIN-RELATED"/>
    <property type="match status" value="1"/>
</dbReference>
<evidence type="ECO:0000256" key="2">
    <source>
        <dbReference type="SAM" id="Phobius"/>
    </source>
</evidence>
<dbReference type="OrthoDB" id="9791166at2"/>
<keyword evidence="2" id="KW-0812">Transmembrane</keyword>
<feature type="region of interest" description="Disordered" evidence="1">
    <location>
        <begin position="242"/>
        <end position="272"/>
    </location>
</feature>
<keyword evidence="2" id="KW-1133">Transmembrane helix</keyword>
<accession>A0A0Q0UH31</accession>
<name>A0A0Q0UH31_9CORY</name>
<comment type="caution">
    <text evidence="4">The sequence shown here is derived from an EMBL/GenBank/DDBJ whole genome shotgun (WGS) entry which is preliminary data.</text>
</comment>
<evidence type="ECO:0000313" key="5">
    <source>
        <dbReference type="Proteomes" id="UP000050488"/>
    </source>
</evidence>
<dbReference type="Pfam" id="PF03929">
    <property type="entry name" value="PepSY_TM"/>
    <property type="match status" value="1"/>
</dbReference>
<evidence type="ECO:0008006" key="6">
    <source>
        <dbReference type="Google" id="ProtNLM"/>
    </source>
</evidence>
<evidence type="ECO:0000313" key="4">
    <source>
        <dbReference type="EMBL" id="KQB85892.1"/>
    </source>
</evidence>
<keyword evidence="3" id="KW-0732">Signal</keyword>
<protein>
    <recommendedName>
        <fullName evidence="6">PepSY-associated TM helix</fullName>
    </recommendedName>
</protein>
<feature type="transmembrane region" description="Helical" evidence="2">
    <location>
        <begin position="428"/>
        <end position="449"/>
    </location>
</feature>
<feature type="transmembrane region" description="Helical" evidence="2">
    <location>
        <begin position="132"/>
        <end position="153"/>
    </location>
</feature>
<reference evidence="4 5" key="1">
    <citation type="submission" date="2015-10" db="EMBL/GenBank/DDBJ databases">
        <title>Corynebacteirum lowii and Corynebacterium oculi species nova, derived from human clinical disease and and emended description of Corynebacterium mastiditis.</title>
        <authorList>
            <person name="Bernard K."/>
            <person name="Pacheco A.L."/>
            <person name="Mcdougall C."/>
            <person name="Burtx T."/>
            <person name="Weibe D."/>
            <person name="Tyler S."/>
            <person name="Olson A.B."/>
            <person name="Cnockaert M."/>
            <person name="Eguchi H."/>
            <person name="Kuwahara T."/>
            <person name="Nakayama-Imaohji H."/>
            <person name="Boudewijins M."/>
            <person name="Van Hoecke F."/>
            <person name="Bernier A.-M."/>
            <person name="Vandamme P."/>
        </authorList>
    </citation>
    <scope>NUCLEOTIDE SEQUENCE [LARGE SCALE GENOMIC DNA]</scope>
    <source>
        <strain evidence="4 5">NML 130206</strain>
    </source>
</reference>
<dbReference type="Proteomes" id="UP000050488">
    <property type="component" value="Unassembled WGS sequence"/>
</dbReference>
<dbReference type="PANTHER" id="PTHR34219:SF1">
    <property type="entry name" value="PEPSY DOMAIN-CONTAINING PROTEIN"/>
    <property type="match status" value="1"/>
</dbReference>
<dbReference type="AlphaFoldDB" id="A0A0Q0UH31"/>
<dbReference type="STRING" id="1544413.Clow_01632"/>
<dbReference type="EMBL" id="LKEV01000005">
    <property type="protein sequence ID" value="KQB85892.1"/>
    <property type="molecule type" value="Genomic_DNA"/>
</dbReference>
<dbReference type="InterPro" id="IPR005625">
    <property type="entry name" value="PepSY-ass_TM"/>
</dbReference>
<gene>
    <name evidence="4" type="ORF">Clow_01632</name>
</gene>
<feature type="transmembrane region" description="Helical" evidence="2">
    <location>
        <begin position="352"/>
        <end position="380"/>
    </location>
</feature>
<sequence>MAVGPFVLVAALTGAAYAVAPTLESMVYRDLITVDAVDAPMPLSEQVAAAQRDHPGLEVSQVWPAQEQTDSTRVLFTDPANPDDNPLAVFVDPADGGILGAEPTYSGLGELPLRRWISELHESLHLGDPGEVYSELAASWLWVIALGGVWLWWRRVHTARLRARRDGATTRPRMLGGIPGAPAGRRGARRRAMNLHAVTGAWLFVAVLGLSATGITWSHFAGQNVDSMVTAMKWKATPIETDLGAQGGEAGGAHAGHEGHGGAEPEGTPVSADTVSSQIERVIATARQQHLTGELIARVPSEQGKAWQVSERWVPWRLTSDAVSINGSTGGLVDRQDFADLPLFSKLRAWGIYLHMGIMFGLPLQIVLFVVGLGIALITVQGYRMWWCRRPTRGSRSLAGVPGLPAGLTRDALSVYAMAAMFALTVGVFLPTVGVSLAAFVLLDAVLALRAGSRNRRTCSASISSDSVRGQQ</sequence>
<keyword evidence="5" id="KW-1185">Reference proteome</keyword>